<keyword evidence="8" id="KW-0783">Tetrahydrobiopterin biosynthesis</keyword>
<dbReference type="GO" id="GO:0003874">
    <property type="term" value="F:6-pyruvoyltetrahydropterin synthase activity"/>
    <property type="evidence" value="ECO:0007669"/>
    <property type="project" value="UniProtKB-EC"/>
</dbReference>
<dbReference type="STRING" id="7757.ENSPMAP00000010404"/>
<dbReference type="EC" id="4.2.3.12" evidence="4"/>
<dbReference type="HOGENOM" id="CLU_111016_2_0_1"/>
<keyword evidence="9" id="KW-0456">Lyase</keyword>
<evidence type="ECO:0000256" key="3">
    <source>
        <dbReference type="ARBA" id="ARBA00009164"/>
    </source>
</evidence>
<comment type="cofactor">
    <cofactor evidence="1">
        <name>Zn(2+)</name>
        <dbReference type="ChEBI" id="CHEBI:29105"/>
    </cofactor>
</comment>
<dbReference type="UniPathway" id="UPA00849">
    <property type="reaction ID" value="UER00819"/>
</dbReference>
<comment type="similarity">
    <text evidence="3">Belongs to the PTPS family.</text>
</comment>
<evidence type="ECO:0000313" key="11">
    <source>
        <dbReference type="Ensembl" id="ENSPMAP00000010404.1"/>
    </source>
</evidence>
<dbReference type="SUPFAM" id="SSF55620">
    <property type="entry name" value="Tetrahydrobiopterin biosynthesis enzymes-like"/>
    <property type="match status" value="1"/>
</dbReference>
<dbReference type="PANTHER" id="PTHR12589">
    <property type="entry name" value="PYRUVOYL TETRAHYDROBIOPTERIN SYNTHASE"/>
    <property type="match status" value="1"/>
</dbReference>
<evidence type="ECO:0000256" key="9">
    <source>
        <dbReference type="ARBA" id="ARBA00023239"/>
    </source>
</evidence>
<dbReference type="OMA" id="YETERNF"/>
<dbReference type="GO" id="GO:0046872">
    <property type="term" value="F:metal ion binding"/>
    <property type="evidence" value="ECO:0007669"/>
    <property type="project" value="UniProtKB-KW"/>
</dbReference>
<dbReference type="NCBIfam" id="TIGR00039">
    <property type="entry name" value="6PTHBS"/>
    <property type="match status" value="1"/>
</dbReference>
<dbReference type="AlphaFoldDB" id="S4RYW3"/>
<dbReference type="GO" id="GO:0006729">
    <property type="term" value="P:tetrahydrobiopterin biosynthetic process"/>
    <property type="evidence" value="ECO:0007669"/>
    <property type="project" value="UniProtKB-UniPathway"/>
</dbReference>
<comment type="pathway">
    <text evidence="2">Cofactor biosynthesis; tetrahydrobiopterin biosynthesis; tetrahydrobiopterin from 7,8-dihydroneopterin triphosphate: step 1/3.</text>
</comment>
<evidence type="ECO:0000256" key="2">
    <source>
        <dbReference type="ARBA" id="ARBA00005126"/>
    </source>
</evidence>
<dbReference type="Gene3D" id="3.30.479.10">
    <property type="entry name" value="6-pyruvoyl tetrahydropterin synthase/QueD"/>
    <property type="match status" value="1"/>
</dbReference>
<dbReference type="Pfam" id="PF01242">
    <property type="entry name" value="PTPS"/>
    <property type="match status" value="1"/>
</dbReference>
<evidence type="ECO:0000256" key="6">
    <source>
        <dbReference type="ARBA" id="ARBA00022723"/>
    </source>
</evidence>
<evidence type="ECO:0000256" key="10">
    <source>
        <dbReference type="ARBA" id="ARBA00025266"/>
    </source>
</evidence>
<keyword evidence="6" id="KW-0479">Metal-binding</keyword>
<dbReference type="CDD" id="cd00470">
    <property type="entry name" value="PTPS"/>
    <property type="match status" value="1"/>
</dbReference>
<dbReference type="InterPro" id="IPR022469">
    <property type="entry name" value="PTPS_His_AS"/>
</dbReference>
<dbReference type="GeneTree" id="ENSGT00390000002752"/>
<dbReference type="PANTHER" id="PTHR12589:SF7">
    <property type="entry name" value="6-PYRUVOYL TETRAHYDROBIOPTERIN SYNTHASE"/>
    <property type="match status" value="1"/>
</dbReference>
<reference evidence="11" key="1">
    <citation type="submission" date="2025-08" db="UniProtKB">
        <authorList>
            <consortium name="Ensembl"/>
        </authorList>
    </citation>
    <scope>IDENTIFICATION</scope>
</reference>
<evidence type="ECO:0000256" key="1">
    <source>
        <dbReference type="ARBA" id="ARBA00001947"/>
    </source>
</evidence>
<dbReference type="GO" id="GO:0005739">
    <property type="term" value="C:mitochondrion"/>
    <property type="evidence" value="ECO:0007669"/>
    <property type="project" value="TreeGrafter"/>
</dbReference>
<dbReference type="FunFam" id="3.30.479.10:FF:000003">
    <property type="entry name" value="6-pyruvoyl tetrahydrobiopterin synthase"/>
    <property type="match status" value="1"/>
</dbReference>
<organism evidence="11">
    <name type="scientific">Petromyzon marinus</name>
    <name type="common">Sea lamprey</name>
    <dbReference type="NCBI Taxonomy" id="7757"/>
    <lineage>
        <taxon>Eukaryota</taxon>
        <taxon>Metazoa</taxon>
        <taxon>Chordata</taxon>
        <taxon>Craniata</taxon>
        <taxon>Vertebrata</taxon>
        <taxon>Cyclostomata</taxon>
        <taxon>Hyperoartia</taxon>
        <taxon>Petromyzontiformes</taxon>
        <taxon>Petromyzontidae</taxon>
        <taxon>Petromyzon</taxon>
    </lineage>
</organism>
<dbReference type="InterPro" id="IPR007115">
    <property type="entry name" value="6-PTP_synth/QueD"/>
</dbReference>
<dbReference type="PROSITE" id="PS00987">
    <property type="entry name" value="PTPS_1"/>
    <property type="match status" value="1"/>
</dbReference>
<evidence type="ECO:0000256" key="8">
    <source>
        <dbReference type="ARBA" id="ARBA00023007"/>
    </source>
</evidence>
<name>S4RYW3_PETMA</name>
<evidence type="ECO:0000256" key="7">
    <source>
        <dbReference type="ARBA" id="ARBA00022833"/>
    </source>
</evidence>
<keyword evidence="7" id="KW-0862">Zinc</keyword>
<evidence type="ECO:0000256" key="5">
    <source>
        <dbReference type="ARBA" id="ARBA00015587"/>
    </source>
</evidence>
<dbReference type="InterPro" id="IPR038418">
    <property type="entry name" value="6-PTP_synth/QueD_sf"/>
</dbReference>
<protein>
    <recommendedName>
        <fullName evidence="5">6-pyruvoyl tetrahydrobiopterin synthase</fullName>
        <ecNumber evidence="4">4.2.3.12</ecNumber>
    </recommendedName>
</protein>
<proteinExistence type="inferred from homology"/>
<dbReference type="Ensembl" id="ENSPMAT00000010450.1">
    <property type="protein sequence ID" value="ENSPMAP00000010404.1"/>
    <property type="gene ID" value="ENSPMAG00000009460.1"/>
</dbReference>
<dbReference type="PROSITE" id="PS00988">
    <property type="entry name" value="PTPS_2"/>
    <property type="match status" value="1"/>
</dbReference>
<reference evidence="11" key="2">
    <citation type="submission" date="2025-09" db="UniProtKB">
        <authorList>
            <consortium name="Ensembl"/>
        </authorList>
    </citation>
    <scope>IDENTIFICATION</scope>
</reference>
<evidence type="ECO:0000256" key="4">
    <source>
        <dbReference type="ARBA" id="ARBA00013100"/>
    </source>
</evidence>
<dbReference type="InterPro" id="IPR022470">
    <property type="entry name" value="PTPS_Cys_AS"/>
</dbReference>
<accession>S4RYW3</accession>
<sequence>ASAMQAATSEPRGRIARVTRLESFSASHRLHSPLLSDDENLKIFGKCNNQNGHGHNYKVEVTVRGKIDHATGMVMNIVDLKEAMQRAIMNPMDHKNLDKDVPYFKDVPSTTENVAVFVWENLRKLLPEGSLFEVKIHETDKNVVVYRGE</sequence>
<comment type="function">
    <text evidence="10">Involved in the biosynthesis of tetrahydrobiopterin, an essential cofactor of aromatic amino acid hydroxylases. Catalyzes the transformation of 7,8-dihydroneopterin triphosphate into 6-pyruvoyl tetrahydropterin.</text>
</comment>